<dbReference type="InterPro" id="IPR003439">
    <property type="entry name" value="ABC_transporter-like_ATP-bd"/>
</dbReference>
<evidence type="ECO:0000313" key="4">
    <source>
        <dbReference type="Proteomes" id="UP000243217"/>
    </source>
</evidence>
<evidence type="ECO:0000256" key="1">
    <source>
        <dbReference type="ARBA" id="ARBA00022448"/>
    </source>
</evidence>
<keyword evidence="3" id="KW-0547">Nucleotide-binding</keyword>
<reference evidence="3 4" key="1">
    <citation type="journal article" date="2014" name="Genome Biol. Evol.">
        <title>The secreted proteins of Achlya hypogyna and Thraustotheca clavata identify the ancestral oomycete secretome and reveal gene acquisitions by horizontal gene transfer.</title>
        <authorList>
            <person name="Misner I."/>
            <person name="Blouin N."/>
            <person name="Leonard G."/>
            <person name="Richards T.A."/>
            <person name="Lane C.E."/>
        </authorList>
    </citation>
    <scope>NUCLEOTIDE SEQUENCE [LARGE SCALE GENOMIC DNA]</scope>
    <source>
        <strain evidence="3 4">ATCC 34112</strain>
    </source>
</reference>
<feature type="non-terminal residue" evidence="3">
    <location>
        <position position="262"/>
    </location>
</feature>
<dbReference type="GO" id="GO:0005524">
    <property type="term" value="F:ATP binding"/>
    <property type="evidence" value="ECO:0007669"/>
    <property type="project" value="UniProtKB-KW"/>
</dbReference>
<dbReference type="OrthoDB" id="77750at2759"/>
<dbReference type="PANTHER" id="PTHR19241">
    <property type="entry name" value="ATP-BINDING CASSETTE TRANSPORTER"/>
    <property type="match status" value="1"/>
</dbReference>
<dbReference type="EMBL" id="JNBS01000615">
    <property type="protein sequence ID" value="OQS04437.1"/>
    <property type="molecule type" value="Genomic_DNA"/>
</dbReference>
<dbReference type="STRING" id="74557.A0A1W0A2D9"/>
<dbReference type="GO" id="GO:0016887">
    <property type="term" value="F:ATP hydrolysis activity"/>
    <property type="evidence" value="ECO:0007669"/>
    <property type="project" value="InterPro"/>
</dbReference>
<organism evidence="3 4">
    <name type="scientific">Thraustotheca clavata</name>
    <dbReference type="NCBI Taxonomy" id="74557"/>
    <lineage>
        <taxon>Eukaryota</taxon>
        <taxon>Sar</taxon>
        <taxon>Stramenopiles</taxon>
        <taxon>Oomycota</taxon>
        <taxon>Saprolegniomycetes</taxon>
        <taxon>Saprolegniales</taxon>
        <taxon>Achlyaceae</taxon>
        <taxon>Thraustotheca</taxon>
    </lineage>
</organism>
<dbReference type="SUPFAM" id="SSF52540">
    <property type="entry name" value="P-loop containing nucleoside triphosphate hydrolases"/>
    <property type="match status" value="1"/>
</dbReference>
<dbReference type="Proteomes" id="UP000243217">
    <property type="component" value="Unassembled WGS sequence"/>
</dbReference>
<evidence type="ECO:0000259" key="2">
    <source>
        <dbReference type="Pfam" id="PF00005"/>
    </source>
</evidence>
<keyword evidence="4" id="KW-1185">Reference proteome</keyword>
<sequence length="262" mass="28807">MAPTVDDFLHDGSEAFHASLAAQLEASRGQAMPQMEIRFQDLFISAEVAVATKDGHELPTLYNHAKKMVMGLFHSKRSIRKDVLHPMSGVFKPSTTTLVLGQPGSGKSSLMKILSGRFPMHKNITVGGSMTFNGAPIYKVQHQLPQFVAYINQRDFHYPTLSVKETLEFAHACAGGAAVPQRVLDSLQYGSPEENAQAKSLIQSLYNVYPDIITRQMGLEICKDTIVGNGMLRGVSGGERKRVTIGEMEFGMKQVSFMDEIS</sequence>
<keyword evidence="3" id="KW-0067">ATP-binding</keyword>
<dbReference type="InterPro" id="IPR027417">
    <property type="entry name" value="P-loop_NTPase"/>
</dbReference>
<proteinExistence type="predicted"/>
<name>A0A1W0A2D9_9STRA</name>
<dbReference type="Gene3D" id="3.40.50.300">
    <property type="entry name" value="P-loop containing nucleotide triphosphate hydrolases"/>
    <property type="match status" value="1"/>
</dbReference>
<gene>
    <name evidence="3" type="ORF">THRCLA_03324</name>
</gene>
<evidence type="ECO:0000313" key="3">
    <source>
        <dbReference type="EMBL" id="OQS04437.1"/>
    </source>
</evidence>
<feature type="domain" description="ABC transporter" evidence="2">
    <location>
        <begin position="84"/>
        <end position="260"/>
    </location>
</feature>
<dbReference type="AlphaFoldDB" id="A0A1W0A2D9"/>
<accession>A0A1W0A2D9</accession>
<dbReference type="Pfam" id="PF00005">
    <property type="entry name" value="ABC_tran"/>
    <property type="match status" value="1"/>
</dbReference>
<protein>
    <submittedName>
        <fullName evidence="3">ATP-binding Cassette (ABC) Superfamily</fullName>
    </submittedName>
</protein>
<keyword evidence="1" id="KW-0813">Transport</keyword>
<comment type="caution">
    <text evidence="3">The sequence shown here is derived from an EMBL/GenBank/DDBJ whole genome shotgun (WGS) entry which is preliminary data.</text>
</comment>